<keyword evidence="2 7" id="KW-0812">Transmembrane</keyword>
<feature type="transmembrane region" description="Helical" evidence="7">
    <location>
        <begin position="353"/>
        <end position="374"/>
    </location>
</feature>
<evidence type="ECO:0000256" key="6">
    <source>
        <dbReference type="ARBA" id="ARBA00023319"/>
    </source>
</evidence>
<sequence>MNKDFYPEGGVMEMTGQSFSRYFVAMLLLQMITPSSEKFTVNGIEGPILAPLGGKVELSCQLSPPQSAEHMEIRCFRNHYKKPVHLYKDGKDLYGETISNYVERTELLTDTIGEGKVTLRIFRVNADDDGMYHCFFKDGDFYEEAITEVKVTATSLETQILVHPPNTKGLLVECISGGWFPQPQMEWRDTRENIIPPSSKSHSQDTDKLFNMKMTLLLQSTHGNITCYLRNPVTGQEEKTSIVLSSLISQHCEVLNALDESISDKLFLWNTVLKLILGLILALLLTSTMVSRVALHSRLQNCSCNAVPPWLVGILIVSTSFIMIVSLICYLHYKKRVPVSDPHFEMDVMWLEDMTVILCVLTVFITMIISSAYFRFTGKWNGKGGNSEGIILLTDLQI</sequence>
<dbReference type="InterPro" id="IPR003599">
    <property type="entry name" value="Ig_sub"/>
</dbReference>
<dbReference type="AlphaFoldDB" id="A0A212CGY6"/>
<dbReference type="GO" id="GO:0050852">
    <property type="term" value="P:T cell receptor signaling pathway"/>
    <property type="evidence" value="ECO:0007669"/>
    <property type="project" value="TreeGrafter"/>
</dbReference>
<dbReference type="FunFam" id="2.60.40.10:FF:000088">
    <property type="entry name" value="Butyrophilin subfamily 1 member A1"/>
    <property type="match status" value="1"/>
</dbReference>
<dbReference type="SMART" id="SM00409">
    <property type="entry name" value="IG"/>
    <property type="match status" value="1"/>
</dbReference>
<keyword evidence="10" id="KW-1185">Reference proteome</keyword>
<dbReference type="SMART" id="SM00406">
    <property type="entry name" value="IGv"/>
    <property type="match status" value="1"/>
</dbReference>
<dbReference type="CDD" id="cd05713">
    <property type="entry name" value="IgV_MOG_like"/>
    <property type="match status" value="1"/>
</dbReference>
<dbReference type="InterPro" id="IPR053896">
    <property type="entry name" value="BTN3A2-like_Ig-C"/>
</dbReference>
<protein>
    <submittedName>
        <fullName evidence="9">SKINT1</fullName>
    </submittedName>
</protein>
<evidence type="ECO:0000256" key="5">
    <source>
        <dbReference type="ARBA" id="ARBA00023136"/>
    </source>
</evidence>
<name>A0A212CGY6_CEREH</name>
<keyword evidence="6" id="KW-0393">Immunoglobulin domain</keyword>
<feature type="transmembrane region" description="Helical" evidence="7">
    <location>
        <begin position="266"/>
        <end position="290"/>
    </location>
</feature>
<dbReference type="FunFam" id="2.60.40.10:FF:000208">
    <property type="entry name" value="Butyrophilin subfamily 1 member A1"/>
    <property type="match status" value="1"/>
</dbReference>
<dbReference type="PROSITE" id="PS50835">
    <property type="entry name" value="IG_LIKE"/>
    <property type="match status" value="2"/>
</dbReference>
<dbReference type="InterPro" id="IPR050504">
    <property type="entry name" value="IgSF_BTN/MOG"/>
</dbReference>
<evidence type="ECO:0000256" key="7">
    <source>
        <dbReference type="SAM" id="Phobius"/>
    </source>
</evidence>
<dbReference type="GO" id="GO:0009897">
    <property type="term" value="C:external side of plasma membrane"/>
    <property type="evidence" value="ECO:0007669"/>
    <property type="project" value="TreeGrafter"/>
</dbReference>
<reference evidence="9 10" key="1">
    <citation type="journal article" date="2018" name="Mol. Genet. Genomics">
        <title>The red deer Cervus elaphus genome CerEla1.0: sequencing, annotating, genes, and chromosomes.</title>
        <authorList>
            <person name="Bana N.A."/>
            <person name="Nyiri A."/>
            <person name="Nagy J."/>
            <person name="Frank K."/>
            <person name="Nagy T."/>
            <person name="Steger V."/>
            <person name="Schiller M."/>
            <person name="Lakatos P."/>
            <person name="Sugar L."/>
            <person name="Horn P."/>
            <person name="Barta E."/>
            <person name="Orosz L."/>
        </authorList>
    </citation>
    <scope>NUCLEOTIDE SEQUENCE [LARGE SCALE GENOMIC DNA]</scope>
    <source>
        <strain evidence="9">Hungarian</strain>
    </source>
</reference>
<feature type="transmembrane region" description="Helical" evidence="7">
    <location>
        <begin position="310"/>
        <end position="333"/>
    </location>
</feature>
<evidence type="ECO:0000259" key="8">
    <source>
        <dbReference type="PROSITE" id="PS50835"/>
    </source>
</evidence>
<comment type="caution">
    <text evidence="9">The sequence shown here is derived from an EMBL/GenBank/DDBJ whole genome shotgun (WGS) entry which is preliminary data.</text>
</comment>
<proteinExistence type="predicted"/>
<feature type="domain" description="Ig-like" evidence="8">
    <location>
        <begin position="172"/>
        <end position="243"/>
    </location>
</feature>
<dbReference type="GO" id="GO:0005102">
    <property type="term" value="F:signaling receptor binding"/>
    <property type="evidence" value="ECO:0007669"/>
    <property type="project" value="TreeGrafter"/>
</dbReference>
<dbReference type="InterPro" id="IPR013106">
    <property type="entry name" value="Ig_V-set"/>
</dbReference>
<keyword evidence="4 7" id="KW-1133">Transmembrane helix</keyword>
<dbReference type="EMBL" id="MKHE01000020">
    <property type="protein sequence ID" value="OWK05132.1"/>
    <property type="molecule type" value="Genomic_DNA"/>
</dbReference>
<feature type="domain" description="Ig-like" evidence="8">
    <location>
        <begin position="34"/>
        <end position="152"/>
    </location>
</feature>
<evidence type="ECO:0000256" key="2">
    <source>
        <dbReference type="ARBA" id="ARBA00022692"/>
    </source>
</evidence>
<keyword evidence="5 7" id="KW-0472">Membrane</keyword>
<dbReference type="PANTHER" id="PTHR24100:SF102">
    <property type="entry name" value="SELECTION AND UPKEEP OF INTRAEPITHELIAL T-CELLS PROTEIN 2-RELATED"/>
    <property type="match status" value="1"/>
</dbReference>
<dbReference type="Pfam" id="PF07686">
    <property type="entry name" value="V-set"/>
    <property type="match status" value="1"/>
</dbReference>
<dbReference type="Proteomes" id="UP000242450">
    <property type="component" value="Chromosome 20"/>
</dbReference>
<gene>
    <name evidence="9" type="ORF">Celaphus_00002560</name>
</gene>
<dbReference type="InterPro" id="IPR007110">
    <property type="entry name" value="Ig-like_dom"/>
</dbReference>
<dbReference type="Gene3D" id="2.60.40.10">
    <property type="entry name" value="Immunoglobulins"/>
    <property type="match status" value="2"/>
</dbReference>
<dbReference type="GO" id="GO:0001817">
    <property type="term" value="P:regulation of cytokine production"/>
    <property type="evidence" value="ECO:0007669"/>
    <property type="project" value="TreeGrafter"/>
</dbReference>
<evidence type="ECO:0000256" key="4">
    <source>
        <dbReference type="ARBA" id="ARBA00022989"/>
    </source>
</evidence>
<evidence type="ECO:0000313" key="9">
    <source>
        <dbReference type="EMBL" id="OWK05132.1"/>
    </source>
</evidence>
<organism evidence="9 10">
    <name type="scientific">Cervus elaphus hippelaphus</name>
    <name type="common">European red deer</name>
    <dbReference type="NCBI Taxonomy" id="46360"/>
    <lineage>
        <taxon>Eukaryota</taxon>
        <taxon>Metazoa</taxon>
        <taxon>Chordata</taxon>
        <taxon>Craniata</taxon>
        <taxon>Vertebrata</taxon>
        <taxon>Euteleostomi</taxon>
        <taxon>Mammalia</taxon>
        <taxon>Eutheria</taxon>
        <taxon>Laurasiatheria</taxon>
        <taxon>Artiodactyla</taxon>
        <taxon>Ruminantia</taxon>
        <taxon>Pecora</taxon>
        <taxon>Cervidae</taxon>
        <taxon>Cervinae</taxon>
        <taxon>Cervus</taxon>
    </lineage>
</organism>
<dbReference type="Pfam" id="PF22705">
    <property type="entry name" value="C2-set_3"/>
    <property type="match status" value="1"/>
</dbReference>
<evidence type="ECO:0000256" key="1">
    <source>
        <dbReference type="ARBA" id="ARBA00004370"/>
    </source>
</evidence>
<dbReference type="InterPro" id="IPR036179">
    <property type="entry name" value="Ig-like_dom_sf"/>
</dbReference>
<evidence type="ECO:0000313" key="10">
    <source>
        <dbReference type="Proteomes" id="UP000242450"/>
    </source>
</evidence>
<dbReference type="PANTHER" id="PTHR24100">
    <property type="entry name" value="BUTYROPHILIN"/>
    <property type="match status" value="1"/>
</dbReference>
<comment type="subcellular location">
    <subcellularLocation>
        <location evidence="1">Membrane</location>
    </subcellularLocation>
</comment>
<dbReference type="SUPFAM" id="SSF48726">
    <property type="entry name" value="Immunoglobulin"/>
    <property type="match status" value="2"/>
</dbReference>
<keyword evidence="3" id="KW-0732">Signal</keyword>
<accession>A0A212CGY6</accession>
<dbReference type="OrthoDB" id="9986391at2759"/>
<dbReference type="InterPro" id="IPR013783">
    <property type="entry name" value="Ig-like_fold"/>
</dbReference>
<evidence type="ECO:0000256" key="3">
    <source>
        <dbReference type="ARBA" id="ARBA00022729"/>
    </source>
</evidence>